<evidence type="ECO:0000259" key="3">
    <source>
        <dbReference type="Pfam" id="PF02737"/>
    </source>
</evidence>
<dbReference type="Gene3D" id="1.10.1040.50">
    <property type="match status" value="1"/>
</dbReference>
<dbReference type="SUPFAM" id="SSF48179">
    <property type="entry name" value="6-phosphogluconate dehydrogenase C-terminal domain-like"/>
    <property type="match status" value="2"/>
</dbReference>
<dbReference type="Pfam" id="PF02737">
    <property type="entry name" value="3HCDH_N"/>
    <property type="match status" value="1"/>
</dbReference>
<evidence type="ECO:0008006" key="6">
    <source>
        <dbReference type="Google" id="ProtNLM"/>
    </source>
</evidence>
<dbReference type="InterPro" id="IPR041040">
    <property type="entry name" value="3HCDH_RFF"/>
</dbReference>
<feature type="domain" description="3-hydroxybutyryl-CoA dehydrogenase reduced Rossmann-fold" evidence="4">
    <location>
        <begin position="348"/>
        <end position="416"/>
    </location>
</feature>
<dbReference type="InterPro" id="IPR008927">
    <property type="entry name" value="6-PGluconate_DH-like_C_sf"/>
</dbReference>
<gene>
    <name evidence="5" type="ORF">METZ01_LOCUS6494</name>
</gene>
<dbReference type="InterPro" id="IPR006108">
    <property type="entry name" value="3HC_DH_C"/>
</dbReference>
<dbReference type="InterPro" id="IPR006180">
    <property type="entry name" value="3-OHacyl-CoA_DH_CS"/>
</dbReference>
<dbReference type="NCBIfam" id="NF006124">
    <property type="entry name" value="PRK08268.1"/>
    <property type="match status" value="1"/>
</dbReference>
<keyword evidence="1" id="KW-0560">Oxidoreductase</keyword>
<dbReference type="GO" id="GO:0006635">
    <property type="term" value="P:fatty acid beta-oxidation"/>
    <property type="evidence" value="ECO:0007669"/>
    <property type="project" value="TreeGrafter"/>
</dbReference>
<dbReference type="PANTHER" id="PTHR48075">
    <property type="entry name" value="3-HYDROXYACYL-COA DEHYDROGENASE FAMILY PROTEIN"/>
    <property type="match status" value="1"/>
</dbReference>
<feature type="domain" description="3-hydroxyacyl-CoA dehydrogenase C-terminal" evidence="2">
    <location>
        <begin position="417"/>
        <end position="497"/>
    </location>
</feature>
<dbReference type="Gene3D" id="3.40.50.720">
    <property type="entry name" value="NAD(P)-binding Rossmann-like Domain"/>
    <property type="match status" value="1"/>
</dbReference>
<proteinExistence type="predicted"/>
<dbReference type="GO" id="GO:0070403">
    <property type="term" value="F:NAD+ binding"/>
    <property type="evidence" value="ECO:0007669"/>
    <property type="project" value="InterPro"/>
</dbReference>
<organism evidence="5">
    <name type="scientific">marine metagenome</name>
    <dbReference type="NCBI Taxonomy" id="408172"/>
    <lineage>
        <taxon>unclassified sequences</taxon>
        <taxon>metagenomes</taxon>
        <taxon>ecological metagenomes</taxon>
    </lineage>
</organism>
<dbReference type="InterPro" id="IPR036291">
    <property type="entry name" value="NAD(P)-bd_dom_sf"/>
</dbReference>
<reference evidence="5" key="1">
    <citation type="submission" date="2018-05" db="EMBL/GenBank/DDBJ databases">
        <authorList>
            <person name="Lanie J.A."/>
            <person name="Ng W.-L."/>
            <person name="Kazmierczak K.M."/>
            <person name="Andrzejewski T.M."/>
            <person name="Davidsen T.M."/>
            <person name="Wayne K.J."/>
            <person name="Tettelin H."/>
            <person name="Glass J.I."/>
            <person name="Rusch D."/>
            <person name="Podicherti R."/>
            <person name="Tsui H.-C.T."/>
            <person name="Winkler M.E."/>
        </authorList>
    </citation>
    <scope>NUCLEOTIDE SEQUENCE</scope>
</reference>
<accession>A0A381NGC2</accession>
<evidence type="ECO:0000313" key="5">
    <source>
        <dbReference type="EMBL" id="SUZ53640.1"/>
    </source>
</evidence>
<evidence type="ECO:0000256" key="1">
    <source>
        <dbReference type="ARBA" id="ARBA00023002"/>
    </source>
</evidence>
<dbReference type="Pfam" id="PF00725">
    <property type="entry name" value="3HCDH"/>
    <property type="match status" value="2"/>
</dbReference>
<sequence>MQIESKCYPVAVLGAGTMGEGIAQIAATFGHPVMLYDVSQAQTQGAIENIAKRLERSVNKEKITDEKRTQILANISPARALGELAQVKLAIEAIIEDLGIKQDVFSQLESLLEADAILATNTSSIDLNKMGSKLKHPQRLVGMHFFNPAQVMALVEIVHSTETDSEVADLVFSLAEEWGKSPVHVRSSPGFIVNRAARPFYSEALVILKEGGTDAANCDAIMRDCGGFRMGPFELMDLIGLDVNYAVTCQIWKSYEQHPRFAPSMLQKELVDSGRLGRKSGRGFFEYGADAGMPAPENALEYSAPETLVLEGPEKLPDSLRKLIEDGSVKTESTSGNGIIRLPAGVILVISNGKSSAKLSTELEETVISLDLCLDFEKSSRIVLAPASDCPEKALQESVGLFQSLGKQVSVLKDIPGMVLARTVAMLANEASLLVQEEVADAAGVNLAMRKGANYPKGTLEWAEQWGFSSVVETLENLREIYGERYQTSHWLQQKAKIN</sequence>
<feature type="domain" description="3-hydroxyacyl-CoA dehydrogenase NAD binding" evidence="3">
    <location>
        <begin position="10"/>
        <end position="186"/>
    </location>
</feature>
<dbReference type="EMBL" id="UINC01000340">
    <property type="protein sequence ID" value="SUZ53640.1"/>
    <property type="molecule type" value="Genomic_DNA"/>
</dbReference>
<feature type="domain" description="3-hydroxyacyl-CoA dehydrogenase C-terminal" evidence="2">
    <location>
        <begin position="190"/>
        <end position="287"/>
    </location>
</feature>
<evidence type="ECO:0000259" key="4">
    <source>
        <dbReference type="Pfam" id="PF18321"/>
    </source>
</evidence>
<dbReference type="PROSITE" id="PS00067">
    <property type="entry name" value="3HCDH"/>
    <property type="match status" value="1"/>
</dbReference>
<dbReference type="InterPro" id="IPR006176">
    <property type="entry name" value="3-OHacyl-CoA_DH_NAD-bd"/>
</dbReference>
<dbReference type="Pfam" id="PF18321">
    <property type="entry name" value="3HCDH_RFF"/>
    <property type="match status" value="1"/>
</dbReference>
<name>A0A381NGC2_9ZZZZ</name>
<dbReference type="PANTHER" id="PTHR48075:SF5">
    <property type="entry name" value="3-HYDROXYBUTYRYL-COA DEHYDROGENASE"/>
    <property type="match status" value="1"/>
</dbReference>
<dbReference type="SUPFAM" id="SSF51735">
    <property type="entry name" value="NAD(P)-binding Rossmann-fold domains"/>
    <property type="match status" value="1"/>
</dbReference>
<dbReference type="GO" id="GO:0008691">
    <property type="term" value="F:3-hydroxybutyryl-CoA dehydrogenase activity"/>
    <property type="evidence" value="ECO:0007669"/>
    <property type="project" value="TreeGrafter"/>
</dbReference>
<dbReference type="AlphaFoldDB" id="A0A381NGC2"/>
<evidence type="ECO:0000259" key="2">
    <source>
        <dbReference type="Pfam" id="PF00725"/>
    </source>
</evidence>
<dbReference type="FunFam" id="3.40.50.720:FF:000009">
    <property type="entry name" value="Fatty oxidation complex, alpha subunit"/>
    <property type="match status" value="1"/>
</dbReference>
<protein>
    <recommendedName>
        <fullName evidence="6">3-hydroxyacyl-CoA dehydrogenase</fullName>
    </recommendedName>
</protein>